<dbReference type="Proteomes" id="UP001310890">
    <property type="component" value="Unassembled WGS sequence"/>
</dbReference>
<keyword evidence="3" id="KW-0862">Zinc</keyword>
<dbReference type="PROSITE" id="PS50157">
    <property type="entry name" value="ZINC_FINGER_C2H2_2"/>
    <property type="match status" value="2"/>
</dbReference>
<feature type="region of interest" description="Disordered" evidence="8">
    <location>
        <begin position="854"/>
        <end position="881"/>
    </location>
</feature>
<keyword evidence="1" id="KW-0479">Metal-binding</keyword>
<reference evidence="11" key="1">
    <citation type="submission" date="2023-08" db="EMBL/GenBank/DDBJ databases">
        <title>Black Yeasts Isolated from many extreme environments.</title>
        <authorList>
            <person name="Coleine C."/>
            <person name="Stajich J.E."/>
            <person name="Selbmann L."/>
        </authorList>
    </citation>
    <scope>NUCLEOTIDE SEQUENCE</scope>
    <source>
        <strain evidence="11">CCFEE 5401</strain>
    </source>
</reference>
<dbReference type="PANTHER" id="PTHR47660:SF2">
    <property type="entry name" value="TRANSCRIPTION FACTOR WITH C2H2 AND ZN(2)-CYS(6) DNA BINDING DOMAIN (EUROFUNG)"/>
    <property type="match status" value="1"/>
</dbReference>
<evidence type="ECO:0000256" key="2">
    <source>
        <dbReference type="ARBA" id="ARBA00022771"/>
    </source>
</evidence>
<dbReference type="Pfam" id="PF00096">
    <property type="entry name" value="zf-C2H2"/>
    <property type="match status" value="1"/>
</dbReference>
<evidence type="ECO:0000259" key="10">
    <source>
        <dbReference type="PROSITE" id="PS50157"/>
    </source>
</evidence>
<keyword evidence="5" id="KW-0804">Transcription</keyword>
<keyword evidence="4" id="KW-0805">Transcription regulation</keyword>
<evidence type="ECO:0000256" key="6">
    <source>
        <dbReference type="ARBA" id="ARBA00023242"/>
    </source>
</evidence>
<dbReference type="InterPro" id="IPR007219">
    <property type="entry name" value="XnlR_reg_dom"/>
</dbReference>
<feature type="region of interest" description="Disordered" evidence="8">
    <location>
        <begin position="141"/>
        <end position="166"/>
    </location>
</feature>
<evidence type="ECO:0000256" key="7">
    <source>
        <dbReference type="PROSITE-ProRule" id="PRU00042"/>
    </source>
</evidence>
<feature type="region of interest" description="Disordered" evidence="8">
    <location>
        <begin position="1"/>
        <end position="40"/>
    </location>
</feature>
<evidence type="ECO:0000313" key="11">
    <source>
        <dbReference type="EMBL" id="KAK5113557.1"/>
    </source>
</evidence>
<dbReference type="Pfam" id="PF00172">
    <property type="entry name" value="Zn_clus"/>
    <property type="match status" value="1"/>
</dbReference>
<gene>
    <name evidence="11" type="ORF">LTR62_003426</name>
</gene>
<dbReference type="InterPro" id="IPR013087">
    <property type="entry name" value="Znf_C2H2_type"/>
</dbReference>
<dbReference type="CDD" id="cd12148">
    <property type="entry name" value="fungal_TF_MHR"/>
    <property type="match status" value="1"/>
</dbReference>
<dbReference type="SUPFAM" id="SSF57667">
    <property type="entry name" value="beta-beta-alpha zinc fingers"/>
    <property type="match status" value="1"/>
</dbReference>
<dbReference type="PROSITE" id="PS50048">
    <property type="entry name" value="ZN2_CY6_FUNGAL_2"/>
    <property type="match status" value="1"/>
</dbReference>
<dbReference type="PANTHER" id="PTHR47660">
    <property type="entry name" value="TRANSCRIPTION FACTOR WITH C2H2 AND ZN(2)-CYS(6) DNA BINDING DOMAIN (EUROFUNG)-RELATED-RELATED"/>
    <property type="match status" value="1"/>
</dbReference>
<evidence type="ECO:0000256" key="3">
    <source>
        <dbReference type="ARBA" id="ARBA00022833"/>
    </source>
</evidence>
<evidence type="ECO:0000256" key="5">
    <source>
        <dbReference type="ARBA" id="ARBA00023163"/>
    </source>
</evidence>
<dbReference type="SUPFAM" id="SSF57701">
    <property type="entry name" value="Zn2/Cys6 DNA-binding domain"/>
    <property type="match status" value="1"/>
</dbReference>
<dbReference type="GO" id="GO:0003677">
    <property type="term" value="F:DNA binding"/>
    <property type="evidence" value="ECO:0007669"/>
    <property type="project" value="InterPro"/>
</dbReference>
<dbReference type="EMBL" id="JAVRRL010000023">
    <property type="protein sequence ID" value="KAK5113557.1"/>
    <property type="molecule type" value="Genomic_DNA"/>
</dbReference>
<dbReference type="Gene3D" id="3.30.160.60">
    <property type="entry name" value="Classic Zinc Finger"/>
    <property type="match status" value="1"/>
</dbReference>
<comment type="caution">
    <text evidence="11">The sequence shown here is derived from an EMBL/GenBank/DDBJ whole genome shotgun (WGS) entry which is preliminary data.</text>
</comment>
<name>A0AAN7TFN1_9PEZI</name>
<dbReference type="GO" id="GO:0000981">
    <property type="term" value="F:DNA-binding transcription factor activity, RNA polymerase II-specific"/>
    <property type="evidence" value="ECO:0007669"/>
    <property type="project" value="InterPro"/>
</dbReference>
<evidence type="ECO:0000313" key="12">
    <source>
        <dbReference type="Proteomes" id="UP001310890"/>
    </source>
</evidence>
<sequence length="959" mass="107068">MDATGGGGRADGDDGRRSTSLLDDGEVPIDGGDPDHELASTSSRNQCYLCSRTYERPDHLSRHLKSHENERSYRCSECGKGFNRADLLNRHKAAHMKSVNDALRKRTGRACAACIKAKTKCDEDRPCKRCRTRDVACEETEFRKSTSQPIKQIRRSPSPERQANSNVPPNLVVAASQHGLTQPIPIAPMQQTPLPSVSSSRHLEEASLLLGLNHAPVAQAPMLSYGTGVHESQYMHMPPFTAGMTPVHSGLTPLNAGMTPTNTGLTPFSTLDMQSTDFVSNGFGFPDFFEQLMMPDTFQHPAPMPPPDVSNMTSDLTFDDCDFDFSFLASGLTRPPTVQAYHTTENGVAIEAELTPSSDAHLRSEAFKRNPWSWNHWIPERNSHTFSGQETIDVGDAHVNTRDQLTSPDSIRPVNCDLGSPERDRMIRVVTKVAHTRLSIPSFPSLELLEDLIEIYLLQDSSAIDSFYHSASFASDNIRTEMLLSMVAAGARYIALAPVWKMGLIVQEVVRLAIADLLESDNAMTRELEILQAFMLVLDIGVWSGFRRKTEIAISFLQPPVTMLTWSNAFRRSGYRDFVPSMDLSDNQLESSWRSWAEQEAKKRLILHTFVHDSQVAIVHMKNPLIAPSQLLLALPASRELWLAPNAHAWRHAYLRLNPPAQSATPSMLDFFGSNTMLDQCESMFDKTLCLLAACYAIGQEIWHFRTQSRLLSNWQNHGRRDRWSDHQRLQRDLYDDLSTVHTNCEMQTNATPEIMMTLELLSMSLHVDLEDIQTFSGKLGEEEARKVCPRVLAWCQTGESRIAVWHAGQVFRVARSFEKTRLRDFYAVALYHSALTLWVYGMVTYGAARKSSTDTPTHSFARPSSQMHTNASSASRQHVSIDTSSDKVAKSFKLLGQGSAGVQDAFGRFVPLSNSKGLMATAESILKNNFPQSRRSLPPLVENLANLMSELGKLSGRE</sequence>
<dbReference type="InterPro" id="IPR036236">
    <property type="entry name" value="Znf_C2H2_sf"/>
</dbReference>
<dbReference type="Gene3D" id="4.10.240.10">
    <property type="entry name" value="Zn(2)-C6 fungal-type DNA-binding domain"/>
    <property type="match status" value="1"/>
</dbReference>
<dbReference type="SMART" id="SM00066">
    <property type="entry name" value="GAL4"/>
    <property type="match status" value="1"/>
</dbReference>
<organism evidence="11 12">
    <name type="scientific">Meristemomyces frigidus</name>
    <dbReference type="NCBI Taxonomy" id="1508187"/>
    <lineage>
        <taxon>Eukaryota</taxon>
        <taxon>Fungi</taxon>
        <taxon>Dikarya</taxon>
        <taxon>Ascomycota</taxon>
        <taxon>Pezizomycotina</taxon>
        <taxon>Dothideomycetes</taxon>
        <taxon>Dothideomycetidae</taxon>
        <taxon>Mycosphaerellales</taxon>
        <taxon>Teratosphaeriaceae</taxon>
        <taxon>Meristemomyces</taxon>
    </lineage>
</organism>
<feature type="domain" description="C2H2-type" evidence="10">
    <location>
        <begin position="73"/>
        <end position="95"/>
    </location>
</feature>
<feature type="domain" description="Zn(2)-C6 fungal-type" evidence="9">
    <location>
        <begin position="110"/>
        <end position="137"/>
    </location>
</feature>
<dbReference type="CDD" id="cd00067">
    <property type="entry name" value="GAL4"/>
    <property type="match status" value="1"/>
</dbReference>
<dbReference type="FunFam" id="3.30.160.60:FF:002343">
    <property type="entry name" value="Zinc finger protein 33A"/>
    <property type="match status" value="1"/>
</dbReference>
<accession>A0AAN7TFN1</accession>
<keyword evidence="2 7" id="KW-0863">Zinc-finger</keyword>
<dbReference type="GO" id="GO:0008270">
    <property type="term" value="F:zinc ion binding"/>
    <property type="evidence" value="ECO:0007669"/>
    <property type="project" value="UniProtKB-KW"/>
</dbReference>
<evidence type="ECO:0000256" key="8">
    <source>
        <dbReference type="SAM" id="MobiDB-lite"/>
    </source>
</evidence>
<protein>
    <submittedName>
        <fullName evidence="11">Uncharacterized protein</fullName>
    </submittedName>
</protein>
<evidence type="ECO:0000256" key="4">
    <source>
        <dbReference type="ARBA" id="ARBA00023015"/>
    </source>
</evidence>
<feature type="domain" description="C2H2-type" evidence="10">
    <location>
        <begin position="45"/>
        <end position="72"/>
    </location>
</feature>
<dbReference type="PROSITE" id="PS00028">
    <property type="entry name" value="ZINC_FINGER_C2H2_1"/>
    <property type="match status" value="2"/>
</dbReference>
<dbReference type="InterPro" id="IPR001138">
    <property type="entry name" value="Zn2Cys6_DnaBD"/>
</dbReference>
<evidence type="ECO:0000256" key="1">
    <source>
        <dbReference type="ARBA" id="ARBA00022723"/>
    </source>
</evidence>
<dbReference type="SMART" id="SM00355">
    <property type="entry name" value="ZnF_C2H2"/>
    <property type="match status" value="2"/>
</dbReference>
<dbReference type="Pfam" id="PF13912">
    <property type="entry name" value="zf-C2H2_6"/>
    <property type="match status" value="1"/>
</dbReference>
<evidence type="ECO:0000259" key="9">
    <source>
        <dbReference type="PROSITE" id="PS50048"/>
    </source>
</evidence>
<dbReference type="GO" id="GO:0006351">
    <property type="term" value="P:DNA-templated transcription"/>
    <property type="evidence" value="ECO:0007669"/>
    <property type="project" value="InterPro"/>
</dbReference>
<dbReference type="Pfam" id="PF04082">
    <property type="entry name" value="Fungal_trans"/>
    <property type="match status" value="1"/>
</dbReference>
<dbReference type="AlphaFoldDB" id="A0AAN7TFN1"/>
<dbReference type="InterPro" id="IPR036864">
    <property type="entry name" value="Zn2-C6_fun-type_DNA-bd_sf"/>
</dbReference>
<keyword evidence="6" id="KW-0539">Nucleus</keyword>
<proteinExistence type="predicted"/>